<dbReference type="AlphaFoldDB" id="A0A0S4MKE6"/>
<evidence type="ECO:0000256" key="2">
    <source>
        <dbReference type="SAM" id="Phobius"/>
    </source>
</evidence>
<evidence type="ECO:0000313" key="3">
    <source>
        <dbReference type="EMBL" id="CUT98652.1"/>
    </source>
</evidence>
<accession>A0A0S4MKE6</accession>
<dbReference type="Proteomes" id="UP000017246">
    <property type="component" value="Unassembled WGS sequence"/>
</dbReference>
<feature type="region of interest" description="Disordered" evidence="1">
    <location>
        <begin position="96"/>
        <end position="135"/>
    </location>
</feature>
<keyword evidence="4" id="KW-1185">Reference proteome</keyword>
<evidence type="ECO:0000313" key="4">
    <source>
        <dbReference type="Proteomes" id="UP000017246"/>
    </source>
</evidence>
<keyword evidence="2" id="KW-1133">Transmembrane helix</keyword>
<organism evidence="3 4">
    <name type="scientific">Echinococcus multilocularis</name>
    <name type="common">Fox tapeworm</name>
    <dbReference type="NCBI Taxonomy" id="6211"/>
    <lineage>
        <taxon>Eukaryota</taxon>
        <taxon>Metazoa</taxon>
        <taxon>Spiralia</taxon>
        <taxon>Lophotrochozoa</taxon>
        <taxon>Platyhelminthes</taxon>
        <taxon>Cestoda</taxon>
        <taxon>Eucestoda</taxon>
        <taxon>Cyclophyllidea</taxon>
        <taxon>Taeniidae</taxon>
        <taxon>Echinococcus</taxon>
    </lineage>
</organism>
<feature type="compositionally biased region" description="Polar residues" evidence="1">
    <location>
        <begin position="111"/>
        <end position="124"/>
    </location>
</feature>
<reference evidence="3" key="2">
    <citation type="submission" date="2015-11" db="EMBL/GenBank/DDBJ databases">
        <authorList>
            <person name="Zhang Y."/>
            <person name="Guo Z."/>
        </authorList>
    </citation>
    <scope>NUCLEOTIDE SEQUENCE</scope>
</reference>
<evidence type="ECO:0000256" key="1">
    <source>
        <dbReference type="SAM" id="MobiDB-lite"/>
    </source>
</evidence>
<proteinExistence type="predicted"/>
<dbReference type="OrthoDB" id="10528399at2759"/>
<dbReference type="OMA" id="SHEACSG"/>
<reference evidence="3" key="1">
    <citation type="journal article" date="2013" name="Nature">
        <title>The genomes of four tapeworm species reveal adaptations to parasitism.</title>
        <authorList>
            <person name="Tsai I.J."/>
            <person name="Zarowiecki M."/>
            <person name="Holroyd N."/>
            <person name="Garciarrubio A."/>
            <person name="Sanchez-Flores A."/>
            <person name="Brooks K.L."/>
            <person name="Tracey A."/>
            <person name="Bobes R.J."/>
            <person name="Fragoso G."/>
            <person name="Sciutto E."/>
            <person name="Aslett M."/>
            <person name="Beasley H."/>
            <person name="Bennett H.M."/>
            <person name="Cai J."/>
            <person name="Camicia F."/>
            <person name="Clark R."/>
            <person name="Cucher M."/>
            <person name="De Silva N."/>
            <person name="Day T.A."/>
            <person name="Deplazes P."/>
            <person name="Estrada K."/>
            <person name="Fernandez C."/>
            <person name="Holland P.W."/>
            <person name="Hou J."/>
            <person name="Hu S."/>
            <person name="Huckvale T."/>
            <person name="Hung S.S."/>
            <person name="Kamenetzky L."/>
            <person name="Keane J.A."/>
            <person name="Kiss F."/>
            <person name="Koziol U."/>
            <person name="Lambert O."/>
            <person name="Liu K."/>
            <person name="Luo X."/>
            <person name="Luo Y."/>
            <person name="Macchiaroli N."/>
            <person name="Nichol S."/>
            <person name="Paps J."/>
            <person name="Parkinson J."/>
            <person name="Pouchkina-Stantcheva N."/>
            <person name="Riddiford N."/>
            <person name="Rosenzvit M."/>
            <person name="Salinas G."/>
            <person name="Wasmuth J.D."/>
            <person name="Zamanian M."/>
            <person name="Zheng Y."/>
            <person name="Cai X."/>
            <person name="Soberon X."/>
            <person name="Olson P.D."/>
            <person name="Laclette J.P."/>
            <person name="Brehm K."/>
            <person name="Berriman M."/>
            <person name="Garciarrubio A."/>
            <person name="Bobes R.J."/>
            <person name="Fragoso G."/>
            <person name="Sanchez-Flores A."/>
            <person name="Estrada K."/>
            <person name="Cevallos M.A."/>
            <person name="Morett E."/>
            <person name="Gonzalez V."/>
            <person name="Portillo T."/>
            <person name="Ochoa-Leyva A."/>
            <person name="Jose M.V."/>
            <person name="Sciutto E."/>
            <person name="Landa A."/>
            <person name="Jimenez L."/>
            <person name="Valdes V."/>
            <person name="Carrero J.C."/>
            <person name="Larralde C."/>
            <person name="Morales-Montor J."/>
            <person name="Limon-Lason J."/>
            <person name="Soberon X."/>
            <person name="Laclette J.P."/>
        </authorList>
    </citation>
    <scope>NUCLEOTIDE SEQUENCE [LARGE SCALE GENOMIC DNA]</scope>
</reference>
<keyword evidence="2" id="KW-0812">Transmembrane</keyword>
<sequence length="200" mass="21576">MKREVVSREFLDFGELTPVFWALVFAGGLLIVTVIGIACVSCYLCTKRKVRHHRPSPIVHRPDVVCGCTVLCRIHAVGHASSVSVSTDAEVSSFLLRPPPTNPDYAPTPQIPRSSASLHSQHQHPPTELTFPPSDFAPPSYAEVVQVSSPYSQTNVTQSPASVTQDVTLSTSHEACSGVEVRPSSAEPSAPYPTLPHLVE</sequence>
<name>A0A0S4MKE6_ECHMU</name>
<feature type="region of interest" description="Disordered" evidence="1">
    <location>
        <begin position="174"/>
        <end position="200"/>
    </location>
</feature>
<protein>
    <submittedName>
        <fullName evidence="3">Mixed-lineage leukemia</fullName>
    </submittedName>
</protein>
<keyword evidence="2" id="KW-0472">Membrane</keyword>
<dbReference type="EMBL" id="LN902843">
    <property type="protein sequence ID" value="CUT98652.1"/>
    <property type="molecule type" value="Genomic_DNA"/>
</dbReference>
<feature type="transmembrane region" description="Helical" evidence="2">
    <location>
        <begin position="20"/>
        <end position="45"/>
    </location>
</feature>